<accession>A0ABR1Q523</accession>
<organism evidence="2 3">
    <name type="scientific">Apiospora aurea</name>
    <dbReference type="NCBI Taxonomy" id="335848"/>
    <lineage>
        <taxon>Eukaryota</taxon>
        <taxon>Fungi</taxon>
        <taxon>Dikarya</taxon>
        <taxon>Ascomycota</taxon>
        <taxon>Pezizomycotina</taxon>
        <taxon>Sordariomycetes</taxon>
        <taxon>Xylariomycetidae</taxon>
        <taxon>Amphisphaeriales</taxon>
        <taxon>Apiosporaceae</taxon>
        <taxon>Apiospora</taxon>
    </lineage>
</organism>
<feature type="compositionally biased region" description="Basic and acidic residues" evidence="1">
    <location>
        <begin position="35"/>
        <end position="67"/>
    </location>
</feature>
<evidence type="ECO:0000313" key="3">
    <source>
        <dbReference type="Proteomes" id="UP001391051"/>
    </source>
</evidence>
<reference evidence="2 3" key="1">
    <citation type="submission" date="2023-01" db="EMBL/GenBank/DDBJ databases">
        <title>Analysis of 21 Apiospora genomes using comparative genomics revels a genus with tremendous synthesis potential of carbohydrate active enzymes and secondary metabolites.</title>
        <authorList>
            <person name="Sorensen T."/>
        </authorList>
    </citation>
    <scope>NUCLEOTIDE SEQUENCE [LARGE SCALE GENOMIC DNA]</scope>
    <source>
        <strain evidence="2 3">CBS 24483</strain>
    </source>
</reference>
<dbReference type="Proteomes" id="UP001391051">
    <property type="component" value="Unassembled WGS sequence"/>
</dbReference>
<proteinExistence type="predicted"/>
<gene>
    <name evidence="2" type="ORF">PG986_011450</name>
</gene>
<dbReference type="GeneID" id="92080734"/>
<protein>
    <submittedName>
        <fullName evidence="2">Uncharacterized protein</fullName>
    </submittedName>
</protein>
<dbReference type="RefSeq" id="XP_066697163.1">
    <property type="nucleotide sequence ID" value="XM_066847672.1"/>
</dbReference>
<name>A0ABR1Q523_9PEZI</name>
<evidence type="ECO:0000256" key="1">
    <source>
        <dbReference type="SAM" id="MobiDB-lite"/>
    </source>
</evidence>
<sequence>MLASPAQTGGKGEQCVVCGANERQHDGKCSSCGDGPDHHHQQQHRSHNDSQYDKDATGQTKWYDKHRPCEDGSAHFGELELITWGGEEAGWELGWGRTQVSEVEFMKKKYEQDFGGSDEQLFGYWPQGFR</sequence>
<keyword evidence="3" id="KW-1185">Reference proteome</keyword>
<evidence type="ECO:0000313" key="2">
    <source>
        <dbReference type="EMBL" id="KAK7947129.1"/>
    </source>
</evidence>
<comment type="caution">
    <text evidence="2">The sequence shown here is derived from an EMBL/GenBank/DDBJ whole genome shotgun (WGS) entry which is preliminary data.</text>
</comment>
<dbReference type="EMBL" id="JAQQWE010000007">
    <property type="protein sequence ID" value="KAK7947129.1"/>
    <property type="molecule type" value="Genomic_DNA"/>
</dbReference>
<feature type="region of interest" description="Disordered" evidence="1">
    <location>
        <begin position="23"/>
        <end position="67"/>
    </location>
</feature>